<dbReference type="Gene3D" id="3.90.245.10">
    <property type="entry name" value="Ribonucleoside hydrolase-like"/>
    <property type="match status" value="1"/>
</dbReference>
<organism evidence="4 5">
    <name type="scientific">Brevibacterium salitolerans</name>
    <dbReference type="NCBI Taxonomy" id="1403566"/>
    <lineage>
        <taxon>Bacteria</taxon>
        <taxon>Bacillati</taxon>
        <taxon>Actinomycetota</taxon>
        <taxon>Actinomycetes</taxon>
        <taxon>Micrococcales</taxon>
        <taxon>Brevibacteriaceae</taxon>
        <taxon>Brevibacterium</taxon>
    </lineage>
</organism>
<dbReference type="SUPFAM" id="SSF53590">
    <property type="entry name" value="Nucleoside hydrolase"/>
    <property type="match status" value="1"/>
</dbReference>
<keyword evidence="5" id="KW-1185">Reference proteome</keyword>
<accession>A0ABN2X5Z5</accession>
<protein>
    <submittedName>
        <fullName evidence="4">Nucleoside hydrolase</fullName>
    </submittedName>
</protein>
<evidence type="ECO:0000256" key="2">
    <source>
        <dbReference type="ARBA" id="ARBA00023295"/>
    </source>
</evidence>
<dbReference type="GO" id="GO:0016787">
    <property type="term" value="F:hydrolase activity"/>
    <property type="evidence" value="ECO:0007669"/>
    <property type="project" value="UniProtKB-KW"/>
</dbReference>
<dbReference type="InterPro" id="IPR023186">
    <property type="entry name" value="IUNH"/>
</dbReference>
<gene>
    <name evidence="4" type="ORF">GCM10009823_31490</name>
</gene>
<dbReference type="PANTHER" id="PTHR12304">
    <property type="entry name" value="INOSINE-URIDINE PREFERRING NUCLEOSIDE HYDROLASE"/>
    <property type="match status" value="1"/>
</dbReference>
<evidence type="ECO:0000313" key="5">
    <source>
        <dbReference type="Proteomes" id="UP001500984"/>
    </source>
</evidence>
<keyword evidence="1 4" id="KW-0378">Hydrolase</keyword>
<dbReference type="RefSeq" id="WP_344338413.1">
    <property type="nucleotide sequence ID" value="NZ_BAAAPZ010000019.1"/>
</dbReference>
<evidence type="ECO:0000313" key="4">
    <source>
        <dbReference type="EMBL" id="GAA2105833.1"/>
    </source>
</evidence>
<feature type="domain" description="Inosine/uridine-preferring nucleoside hydrolase" evidence="3">
    <location>
        <begin position="3"/>
        <end position="305"/>
    </location>
</feature>
<dbReference type="EMBL" id="BAAAPZ010000019">
    <property type="protein sequence ID" value="GAA2105833.1"/>
    <property type="molecule type" value="Genomic_DNA"/>
</dbReference>
<proteinExistence type="predicted"/>
<dbReference type="InterPro" id="IPR001910">
    <property type="entry name" value="Inosine/uridine_hydrolase_dom"/>
</dbReference>
<comment type="caution">
    <text evidence="4">The sequence shown here is derived from an EMBL/GenBank/DDBJ whole genome shotgun (WGS) entry which is preliminary data.</text>
</comment>
<dbReference type="InterPro" id="IPR036452">
    <property type="entry name" value="Ribo_hydro-like"/>
</dbReference>
<name>A0ABN2X5Z5_9MICO</name>
<evidence type="ECO:0000256" key="1">
    <source>
        <dbReference type="ARBA" id="ARBA00022801"/>
    </source>
</evidence>
<dbReference type="PANTHER" id="PTHR12304:SF4">
    <property type="entry name" value="URIDINE NUCLEOSIDASE"/>
    <property type="match status" value="1"/>
</dbReference>
<dbReference type="Proteomes" id="UP001500984">
    <property type="component" value="Unassembled WGS sequence"/>
</dbReference>
<dbReference type="Pfam" id="PF01156">
    <property type="entry name" value="IU_nuc_hydro"/>
    <property type="match status" value="1"/>
</dbReference>
<reference evidence="4 5" key="1">
    <citation type="journal article" date="2019" name="Int. J. Syst. Evol. Microbiol.">
        <title>The Global Catalogue of Microorganisms (GCM) 10K type strain sequencing project: providing services to taxonomists for standard genome sequencing and annotation.</title>
        <authorList>
            <consortium name="The Broad Institute Genomics Platform"/>
            <consortium name="The Broad Institute Genome Sequencing Center for Infectious Disease"/>
            <person name="Wu L."/>
            <person name="Ma J."/>
        </authorList>
    </citation>
    <scope>NUCLEOTIDE SEQUENCE [LARGE SCALE GENOMIC DNA]</scope>
    <source>
        <strain evidence="4 5">JCM 15900</strain>
    </source>
</reference>
<keyword evidence="2" id="KW-0326">Glycosidase</keyword>
<evidence type="ECO:0000259" key="3">
    <source>
        <dbReference type="Pfam" id="PF01156"/>
    </source>
</evidence>
<sequence>MKVVIDCDPGNGIPGANVDDAIALAFALRHPEIEVESIWTVFGNTSAAEGRDAAARLLRELGGRGPRLLQGADTPLSGERAAWRSRLDAPGRSPEVCRRWGVAEPPHRYGAEAGEDPLPALAADLLAAGDSVTLVCLGPLTNLARLLRHAPAALAGVERVCLMGGFLARNEDVDTNFAVDPHAARAVLSSGLPLTVVPLDVTRTTELSWERWTRISAEARARSPEDLASIGRWLEPWLAHSSATRPVNGMWLHDLVVLAALVEPGLVARARRRVRIAERPAGKLLPDPEGTEVDMVTAVDNDRLVEAWAETVLGVRSGA</sequence>